<sequence length="472" mass="54128">MFHKNLKSFSKDFLWGASTSAYQVEGANLIDGKGPSCQDVKKVPEGTSELDVCADQYHRYKEDIALMAEMGFKVYRFSISWSRLIPEGTGAVNPKGIEYYNNLINECLKYNIIPLVTMFHFDMPAVLDKRGGWSKRESIDWFVNFAKVMYENFGDRVKYWLTINEQNVLTLMGDVIGTTMIPKGCTNIRKEIYQQNHHMLVAQAKAMALCHEMIPDAKIGPAPNISVVYPASCKPEDNLAAQNLNAIRNWLYLDMAVYGKYNNLVWSFLEEIDAVPEIQEGDMEILASGKPDFIGFNYYSTATVEAYNLEGNVSSKKDQQSAMDETGVCKSFKNPNLQTTQFGWEIDPEGFRATAREIYSRYRLPLIVTENGLGAYDKLEEDGSIHDPYRIEYLRKHIEQLRLSITDGVEMMGYCPWSAIDLISTHEGMVKRYGFIYVDREEFNLKTLDRYRKDSFYWYKKVISTNGEDLSN</sequence>
<dbReference type="GO" id="GO:0008706">
    <property type="term" value="F:6-phospho-beta-glucosidase activity"/>
    <property type="evidence" value="ECO:0007669"/>
    <property type="project" value="UniProtKB-EC"/>
</dbReference>
<keyword evidence="8" id="KW-1185">Reference proteome</keyword>
<evidence type="ECO:0000313" key="8">
    <source>
        <dbReference type="Proteomes" id="UP000190890"/>
    </source>
</evidence>
<dbReference type="EMBL" id="LZZM01000073">
    <property type="protein sequence ID" value="OOM81067.1"/>
    <property type="molecule type" value="Genomic_DNA"/>
</dbReference>
<reference evidence="7 8" key="1">
    <citation type="submission" date="2016-05" db="EMBL/GenBank/DDBJ databases">
        <title>Microbial solvent formation.</title>
        <authorList>
            <person name="Poehlein A."/>
            <person name="Montoya Solano J.D."/>
            <person name="Flitsch S."/>
            <person name="Krabben P."/>
            <person name="Duerre P."/>
            <person name="Daniel R."/>
        </authorList>
    </citation>
    <scope>NUCLEOTIDE SEQUENCE [LARGE SCALE GENOMIC DNA]</scope>
    <source>
        <strain evidence="7 8">DSM 2619</strain>
    </source>
</reference>
<dbReference type="OrthoDB" id="2339329at2"/>
<dbReference type="GO" id="GO:0005829">
    <property type="term" value="C:cytosol"/>
    <property type="evidence" value="ECO:0007669"/>
    <property type="project" value="TreeGrafter"/>
</dbReference>
<dbReference type="PANTHER" id="PTHR10353">
    <property type="entry name" value="GLYCOSYL HYDROLASE"/>
    <property type="match status" value="1"/>
</dbReference>
<dbReference type="GO" id="GO:0016052">
    <property type="term" value="P:carbohydrate catabolic process"/>
    <property type="evidence" value="ECO:0007669"/>
    <property type="project" value="TreeGrafter"/>
</dbReference>
<protein>
    <submittedName>
        <fullName evidence="7">Aryl-phospho-beta-D-glucosidase BglC</fullName>
        <ecNumber evidence="7">3.2.1.86</ecNumber>
    </submittedName>
</protein>
<dbReference type="InterPro" id="IPR017853">
    <property type="entry name" value="GH"/>
</dbReference>
<dbReference type="PANTHER" id="PTHR10353:SF136">
    <property type="entry name" value="ARYL-PHOSPHO-BETA-D-GLUCOSIDASE BGLC"/>
    <property type="match status" value="1"/>
</dbReference>
<accession>A0A1S8TTG0</accession>
<dbReference type="EC" id="3.2.1.86" evidence="7"/>
<dbReference type="Proteomes" id="UP000190890">
    <property type="component" value="Unassembled WGS sequence"/>
</dbReference>
<comment type="caution">
    <text evidence="7">The sequence shown here is derived from an EMBL/GenBank/DDBJ whole genome shotgun (WGS) entry which is preliminary data.</text>
</comment>
<evidence type="ECO:0000256" key="2">
    <source>
        <dbReference type="ARBA" id="ARBA00022801"/>
    </source>
</evidence>
<evidence type="ECO:0000256" key="6">
    <source>
        <dbReference type="RuleBase" id="RU004468"/>
    </source>
</evidence>
<evidence type="ECO:0000256" key="5">
    <source>
        <dbReference type="RuleBase" id="RU003690"/>
    </source>
</evidence>
<dbReference type="STRING" id="29367.CLPUN_12270"/>
<dbReference type="PROSITE" id="PS00572">
    <property type="entry name" value="GLYCOSYL_HYDROL_F1_1"/>
    <property type="match status" value="1"/>
</dbReference>
<organism evidence="7 8">
    <name type="scientific">Clostridium puniceum</name>
    <dbReference type="NCBI Taxonomy" id="29367"/>
    <lineage>
        <taxon>Bacteria</taxon>
        <taxon>Bacillati</taxon>
        <taxon>Bacillota</taxon>
        <taxon>Clostridia</taxon>
        <taxon>Eubacteriales</taxon>
        <taxon>Clostridiaceae</taxon>
        <taxon>Clostridium</taxon>
    </lineage>
</organism>
<name>A0A1S8TTG0_9CLOT</name>
<dbReference type="FunFam" id="3.20.20.80:FF:000004">
    <property type="entry name" value="Beta-glucosidase 6-phospho-beta-glucosidase"/>
    <property type="match status" value="1"/>
</dbReference>
<keyword evidence="2 6" id="KW-0378">Hydrolase</keyword>
<proteinExistence type="inferred from homology"/>
<evidence type="ECO:0000313" key="7">
    <source>
        <dbReference type="EMBL" id="OOM81067.1"/>
    </source>
</evidence>
<dbReference type="PRINTS" id="PR00131">
    <property type="entry name" value="GLHYDRLASE1"/>
</dbReference>
<dbReference type="Pfam" id="PF00232">
    <property type="entry name" value="Glyco_hydro_1"/>
    <property type="match status" value="1"/>
</dbReference>
<dbReference type="InterPro" id="IPR018120">
    <property type="entry name" value="Glyco_hydro_1_AS"/>
</dbReference>
<dbReference type="InterPro" id="IPR033132">
    <property type="entry name" value="GH_1_N_CS"/>
</dbReference>
<keyword evidence="3 6" id="KW-0326">Glycosidase</keyword>
<dbReference type="InterPro" id="IPR001360">
    <property type="entry name" value="Glyco_hydro_1"/>
</dbReference>
<dbReference type="RefSeq" id="WP_077846440.1">
    <property type="nucleotide sequence ID" value="NZ_LZZM01000073.1"/>
</dbReference>
<dbReference type="Gene3D" id="3.20.20.80">
    <property type="entry name" value="Glycosidases"/>
    <property type="match status" value="1"/>
</dbReference>
<evidence type="ECO:0000256" key="3">
    <source>
        <dbReference type="ARBA" id="ARBA00023295"/>
    </source>
</evidence>
<dbReference type="SUPFAM" id="SSF51445">
    <property type="entry name" value="(Trans)glycosidases"/>
    <property type="match status" value="1"/>
</dbReference>
<evidence type="ECO:0000256" key="1">
    <source>
        <dbReference type="ARBA" id="ARBA00010838"/>
    </source>
</evidence>
<feature type="active site" description="Nucleophile" evidence="4">
    <location>
        <position position="370"/>
    </location>
</feature>
<comment type="similarity">
    <text evidence="1 5">Belongs to the glycosyl hydrolase 1 family.</text>
</comment>
<dbReference type="PROSITE" id="PS00653">
    <property type="entry name" value="GLYCOSYL_HYDROL_F1_2"/>
    <property type="match status" value="1"/>
</dbReference>
<evidence type="ECO:0000256" key="4">
    <source>
        <dbReference type="PROSITE-ProRule" id="PRU10055"/>
    </source>
</evidence>
<dbReference type="AlphaFoldDB" id="A0A1S8TTG0"/>
<gene>
    <name evidence="7" type="primary">bglC_3</name>
    <name evidence="7" type="ORF">CLPUN_12270</name>
</gene>